<evidence type="ECO:0000313" key="2">
    <source>
        <dbReference type="Proteomes" id="UP000823641"/>
    </source>
</evidence>
<dbReference type="InterPro" id="IPR023811">
    <property type="entry name" value="CHP04076"/>
</dbReference>
<accession>A0A9D9N3W7</accession>
<comment type="caution">
    <text evidence="1">The sequence shown here is derived from an EMBL/GenBank/DDBJ whole genome shotgun (WGS) entry which is preliminary data.</text>
</comment>
<dbReference type="AlphaFoldDB" id="A0A9D9N3W7"/>
<evidence type="ECO:0000313" key="1">
    <source>
        <dbReference type="EMBL" id="MBO8459258.1"/>
    </source>
</evidence>
<proteinExistence type="predicted"/>
<protein>
    <submittedName>
        <fullName evidence="1">TIGR04076 family protein</fullName>
    </submittedName>
</protein>
<organism evidence="1 2">
    <name type="scientific">Candidatus Gallipaludibacter merdavium</name>
    <dbReference type="NCBI Taxonomy" id="2840839"/>
    <lineage>
        <taxon>Bacteria</taxon>
        <taxon>Pseudomonadati</taxon>
        <taxon>Bacteroidota</taxon>
        <taxon>Bacteroidia</taxon>
        <taxon>Bacteroidales</taxon>
        <taxon>Candidatus Gallipaludibacter</taxon>
    </lineage>
</organism>
<dbReference type="EMBL" id="JADIMG010000030">
    <property type="protein sequence ID" value="MBO8459258.1"/>
    <property type="molecule type" value="Genomic_DNA"/>
</dbReference>
<sequence>MKKPGIKITLIERKGTCACHRGHQVGDCFDFDTERGKLCPMALHVAFPFIDILRYGGSLPLSKEGDIRFCCPDADVINVFRLEKQEQ</sequence>
<gene>
    <name evidence="1" type="ORF">IAA73_02855</name>
</gene>
<dbReference type="Proteomes" id="UP000823641">
    <property type="component" value="Unassembled WGS sequence"/>
</dbReference>
<name>A0A9D9N3W7_9BACT</name>
<reference evidence="1" key="1">
    <citation type="submission" date="2020-10" db="EMBL/GenBank/DDBJ databases">
        <authorList>
            <person name="Gilroy R."/>
        </authorList>
    </citation>
    <scope>NUCLEOTIDE SEQUENCE</scope>
    <source>
        <strain evidence="1">G3-3990</strain>
    </source>
</reference>
<dbReference type="NCBIfam" id="TIGR04076">
    <property type="entry name" value="TIGR04076 family protein"/>
    <property type="match status" value="1"/>
</dbReference>
<reference evidence="1" key="2">
    <citation type="journal article" date="2021" name="PeerJ">
        <title>Extensive microbial diversity within the chicken gut microbiome revealed by metagenomics and culture.</title>
        <authorList>
            <person name="Gilroy R."/>
            <person name="Ravi A."/>
            <person name="Getino M."/>
            <person name="Pursley I."/>
            <person name="Horton D.L."/>
            <person name="Alikhan N.F."/>
            <person name="Baker D."/>
            <person name="Gharbi K."/>
            <person name="Hall N."/>
            <person name="Watson M."/>
            <person name="Adriaenssens E.M."/>
            <person name="Foster-Nyarko E."/>
            <person name="Jarju S."/>
            <person name="Secka A."/>
            <person name="Antonio M."/>
            <person name="Oren A."/>
            <person name="Chaudhuri R.R."/>
            <person name="La Ragione R."/>
            <person name="Hildebrand F."/>
            <person name="Pallen M.J."/>
        </authorList>
    </citation>
    <scope>NUCLEOTIDE SEQUENCE</scope>
    <source>
        <strain evidence="1">G3-3990</strain>
    </source>
</reference>